<accession>A0A4R5L3N3</accession>
<evidence type="ECO:0000313" key="1">
    <source>
        <dbReference type="EMBL" id="TDG03195.1"/>
    </source>
</evidence>
<dbReference type="OrthoDB" id="9031584at2"/>
<name>A0A4R5L3N3_9BURK</name>
<gene>
    <name evidence="1" type="ORF">E1N52_36230</name>
</gene>
<comment type="caution">
    <text evidence="1">The sequence shown here is derived from an EMBL/GenBank/DDBJ whole genome shotgun (WGS) entry which is preliminary data.</text>
</comment>
<reference evidence="1 2" key="1">
    <citation type="submission" date="2019-03" db="EMBL/GenBank/DDBJ databases">
        <title>Paraburkholderia sp. isolated from native Mimosa gymnas in Guartela State Park, Brazil.</title>
        <authorList>
            <person name="Paulitsch F."/>
            <person name="Hungria M."/>
            <person name="Delamuta J.R.M."/>
            <person name="Ribeiro R.A."/>
            <person name="Dall'Agnol R."/>
            <person name="Silva J.S.B."/>
        </authorList>
    </citation>
    <scope>NUCLEOTIDE SEQUENCE [LARGE SCALE GENOMIC DNA]</scope>
    <source>
        <strain evidence="1 2">CNPSo 3008</strain>
    </source>
</reference>
<dbReference type="AlphaFoldDB" id="A0A4R5L3N3"/>
<dbReference type="Proteomes" id="UP000295606">
    <property type="component" value="Unassembled WGS sequence"/>
</dbReference>
<dbReference type="EMBL" id="SMOD01000045">
    <property type="protein sequence ID" value="TDG03195.1"/>
    <property type="molecule type" value="Genomic_DNA"/>
</dbReference>
<evidence type="ECO:0000313" key="2">
    <source>
        <dbReference type="Proteomes" id="UP000295606"/>
    </source>
</evidence>
<proteinExistence type="predicted"/>
<protein>
    <submittedName>
        <fullName evidence="1">Uncharacterized protein</fullName>
    </submittedName>
</protein>
<sequence>MSERARIAFLIERDGLQQATEWVRRTMHIYRRAVLDKRHFAHAHPHRLRFIVAYLELKRWLRTGSTTGPA</sequence>
<organism evidence="1 2">
    <name type="scientific">Paraburkholderia guartelaensis</name>
    <dbReference type="NCBI Taxonomy" id="2546446"/>
    <lineage>
        <taxon>Bacteria</taxon>
        <taxon>Pseudomonadati</taxon>
        <taxon>Pseudomonadota</taxon>
        <taxon>Betaproteobacteria</taxon>
        <taxon>Burkholderiales</taxon>
        <taxon>Burkholderiaceae</taxon>
        <taxon>Paraburkholderia</taxon>
    </lineage>
</organism>